<protein>
    <submittedName>
        <fullName evidence="2">Uncharacterized protein</fullName>
    </submittedName>
</protein>
<evidence type="ECO:0000313" key="2">
    <source>
        <dbReference type="EMBL" id="KOM44324.1"/>
    </source>
</evidence>
<feature type="region of interest" description="Disordered" evidence="1">
    <location>
        <begin position="1"/>
        <end position="64"/>
    </location>
</feature>
<organism evidence="2 3">
    <name type="scientific">Phaseolus angularis</name>
    <name type="common">Azuki bean</name>
    <name type="synonym">Vigna angularis</name>
    <dbReference type="NCBI Taxonomy" id="3914"/>
    <lineage>
        <taxon>Eukaryota</taxon>
        <taxon>Viridiplantae</taxon>
        <taxon>Streptophyta</taxon>
        <taxon>Embryophyta</taxon>
        <taxon>Tracheophyta</taxon>
        <taxon>Spermatophyta</taxon>
        <taxon>Magnoliopsida</taxon>
        <taxon>eudicotyledons</taxon>
        <taxon>Gunneridae</taxon>
        <taxon>Pentapetalae</taxon>
        <taxon>rosids</taxon>
        <taxon>fabids</taxon>
        <taxon>Fabales</taxon>
        <taxon>Fabaceae</taxon>
        <taxon>Papilionoideae</taxon>
        <taxon>50 kb inversion clade</taxon>
        <taxon>NPAAA clade</taxon>
        <taxon>indigoferoid/millettioid clade</taxon>
        <taxon>Phaseoleae</taxon>
        <taxon>Vigna</taxon>
    </lineage>
</organism>
<evidence type="ECO:0000313" key="3">
    <source>
        <dbReference type="Proteomes" id="UP000053144"/>
    </source>
</evidence>
<name>A0A0L9UP49_PHAAN</name>
<accession>A0A0L9UP49</accession>
<sequence>MGASGVNYAHNDTDVEIDVVGDGDEKKKNESSAANQLRIDQASSTSSNSSADEPKDGQVVNSPTKRQKLSVCNYKVKLVSHTEVHRIGVIRKITYVPERLTIYDTLKEKRLFRQCFDFLSSHPSHTRHLIGMPIQYRFNALQRYLAEST</sequence>
<dbReference type="Gramene" id="KOM44324">
    <property type="protein sequence ID" value="KOM44324"/>
    <property type="gene ID" value="LR48_Vigan05g192900"/>
</dbReference>
<gene>
    <name evidence="2" type="ORF">LR48_Vigan05g192900</name>
</gene>
<proteinExistence type="predicted"/>
<dbReference type="AlphaFoldDB" id="A0A0L9UP49"/>
<evidence type="ECO:0000256" key="1">
    <source>
        <dbReference type="SAM" id="MobiDB-lite"/>
    </source>
</evidence>
<dbReference type="Proteomes" id="UP000053144">
    <property type="component" value="Chromosome 5"/>
</dbReference>
<dbReference type="EMBL" id="CM003375">
    <property type="protein sequence ID" value="KOM44324.1"/>
    <property type="molecule type" value="Genomic_DNA"/>
</dbReference>
<reference evidence="3" key="1">
    <citation type="journal article" date="2015" name="Proc. Natl. Acad. Sci. U.S.A.">
        <title>Genome sequencing of adzuki bean (Vigna angularis) provides insight into high starch and low fat accumulation and domestication.</title>
        <authorList>
            <person name="Yang K."/>
            <person name="Tian Z."/>
            <person name="Chen C."/>
            <person name="Luo L."/>
            <person name="Zhao B."/>
            <person name="Wang Z."/>
            <person name="Yu L."/>
            <person name="Li Y."/>
            <person name="Sun Y."/>
            <person name="Li W."/>
            <person name="Chen Y."/>
            <person name="Li Y."/>
            <person name="Zhang Y."/>
            <person name="Ai D."/>
            <person name="Zhao J."/>
            <person name="Shang C."/>
            <person name="Ma Y."/>
            <person name="Wu B."/>
            <person name="Wang M."/>
            <person name="Gao L."/>
            <person name="Sun D."/>
            <person name="Zhang P."/>
            <person name="Guo F."/>
            <person name="Wang W."/>
            <person name="Li Y."/>
            <person name="Wang J."/>
            <person name="Varshney R.K."/>
            <person name="Wang J."/>
            <person name="Ling H.Q."/>
            <person name="Wan P."/>
        </authorList>
    </citation>
    <scope>NUCLEOTIDE SEQUENCE</scope>
    <source>
        <strain evidence="3">cv. Jingnong 6</strain>
    </source>
</reference>